<feature type="region of interest" description="Disordered" evidence="1">
    <location>
        <begin position="54"/>
        <end position="108"/>
    </location>
</feature>
<feature type="region of interest" description="Disordered" evidence="1">
    <location>
        <begin position="282"/>
        <end position="325"/>
    </location>
</feature>
<sequence length="325" mass="35411">MEQLWDFVGSFWWLAFPLAGIVGGWVKGAQKWDERRRHERYQQELELERIRHGQVGPAGQGPAGQPGQAGHGQVGHGGHGGHGQGHAGNGPGVAAGGQPPAGPAGAAGVGRANAALVFQRDVDRIVTAHDEVNRRWLDYELDVAKLIDFPLISDMREPLTVDFHRAKRDADFLRPEDPAHPEELRDPARLTEYREAVRTFEVAFDVAEREAKRRRLSDFSESERSSLARARKLIAIADDNGATHAERQVAYRRAKSELEGLIVLPDVAMDAMEQRIAGALDAAPARGGTSPVDLGNLSGQDPQDPTTESLIDPGSAHQRRRPTAG</sequence>
<feature type="transmembrane region" description="Helical" evidence="2">
    <location>
        <begin position="12"/>
        <end position="30"/>
    </location>
</feature>
<protein>
    <recommendedName>
        <fullName evidence="5">Secreted protein</fullName>
    </recommendedName>
</protein>
<evidence type="ECO:0000256" key="2">
    <source>
        <dbReference type="SAM" id="Phobius"/>
    </source>
</evidence>
<dbReference type="Proteomes" id="UP000826651">
    <property type="component" value="Unassembled WGS sequence"/>
</dbReference>
<keyword evidence="2" id="KW-0472">Membrane</keyword>
<keyword evidence="2" id="KW-0812">Transmembrane</keyword>
<feature type="compositionally biased region" description="Gly residues" evidence="1">
    <location>
        <begin position="56"/>
        <end position="95"/>
    </location>
</feature>
<dbReference type="RefSeq" id="WP_223406568.1">
    <property type="nucleotide sequence ID" value="NZ_JAGSHT010000012.1"/>
</dbReference>
<name>A0ABS7SBP5_9MICO</name>
<keyword evidence="2" id="KW-1133">Transmembrane helix</keyword>
<evidence type="ECO:0000313" key="4">
    <source>
        <dbReference type="Proteomes" id="UP000826651"/>
    </source>
</evidence>
<organism evidence="3 4">
    <name type="scientific">Occultella gossypii</name>
    <dbReference type="NCBI Taxonomy" id="2800820"/>
    <lineage>
        <taxon>Bacteria</taxon>
        <taxon>Bacillati</taxon>
        <taxon>Actinomycetota</taxon>
        <taxon>Actinomycetes</taxon>
        <taxon>Micrococcales</taxon>
        <taxon>Ruaniaceae</taxon>
        <taxon>Occultella</taxon>
    </lineage>
</organism>
<evidence type="ECO:0008006" key="5">
    <source>
        <dbReference type="Google" id="ProtNLM"/>
    </source>
</evidence>
<reference evidence="3 4" key="1">
    <citation type="submission" date="2021-04" db="EMBL/GenBank/DDBJ databases">
        <title>Ruania sp. nov., isolated from sandy soil of mangrove forest.</title>
        <authorList>
            <person name="Ge X."/>
            <person name="Huang R."/>
            <person name="Liu W."/>
        </authorList>
    </citation>
    <scope>NUCLEOTIDE SEQUENCE [LARGE SCALE GENOMIC DNA]</scope>
    <source>
        <strain evidence="3 4">N2-46</strain>
    </source>
</reference>
<dbReference type="EMBL" id="JAGSHT010000012">
    <property type="protein sequence ID" value="MBZ2197109.1"/>
    <property type="molecule type" value="Genomic_DNA"/>
</dbReference>
<proteinExistence type="predicted"/>
<gene>
    <name evidence="3" type="ORF">KCQ71_13160</name>
</gene>
<evidence type="ECO:0000256" key="1">
    <source>
        <dbReference type="SAM" id="MobiDB-lite"/>
    </source>
</evidence>
<keyword evidence="4" id="KW-1185">Reference proteome</keyword>
<evidence type="ECO:0000313" key="3">
    <source>
        <dbReference type="EMBL" id="MBZ2197109.1"/>
    </source>
</evidence>
<feature type="compositionally biased region" description="Polar residues" evidence="1">
    <location>
        <begin position="297"/>
        <end position="309"/>
    </location>
</feature>
<comment type="caution">
    <text evidence="3">The sequence shown here is derived from an EMBL/GenBank/DDBJ whole genome shotgun (WGS) entry which is preliminary data.</text>
</comment>
<accession>A0ABS7SBP5</accession>